<sequence>MRKSEKEERLAVGVDLGGTNIRVALINELGQILKECNRKTEADRDRDYIIQNMITMIKTVKEDRQIQGIGIGSPGPINQVKGLILDPPNLKTLHQCSIVEMIQSEIKEIPIYLENDANVAALAEARAGAGFGKKSVIYITVSTGIGAGIVIDGKLFVGEQGNAGEIGNMIIRESGPTVSNLNTGSLEALASGTAIAREGKNRLGIHGGAKEVFQLAMDGDEVAINIVDEVISYLSIGIANLMHTFNPSIFVLGGGVMQSGSWLLPQLREKTADLLFPSMKNHLIIEPPMLDKKAGVIGAGFLVI</sequence>
<dbReference type="KEGG" id="nnv:QNH39_24325"/>
<dbReference type="Pfam" id="PF00480">
    <property type="entry name" value="ROK"/>
    <property type="match status" value="1"/>
</dbReference>
<keyword evidence="3" id="KW-1185">Reference proteome</keyword>
<dbReference type="PANTHER" id="PTHR18964:SF149">
    <property type="entry name" value="BIFUNCTIONAL UDP-N-ACETYLGLUCOSAMINE 2-EPIMERASE_N-ACETYLMANNOSAMINE KINASE"/>
    <property type="match status" value="1"/>
</dbReference>
<dbReference type="SUPFAM" id="SSF53067">
    <property type="entry name" value="Actin-like ATPase domain"/>
    <property type="match status" value="1"/>
</dbReference>
<organism evidence="2 3">
    <name type="scientific">Neobacillus novalis</name>
    <dbReference type="NCBI Taxonomy" id="220687"/>
    <lineage>
        <taxon>Bacteria</taxon>
        <taxon>Bacillati</taxon>
        <taxon>Bacillota</taxon>
        <taxon>Bacilli</taxon>
        <taxon>Bacillales</taxon>
        <taxon>Bacillaceae</taxon>
        <taxon>Neobacillus</taxon>
    </lineage>
</organism>
<reference evidence="2" key="1">
    <citation type="submission" date="2023-05" db="EMBL/GenBank/DDBJ databases">
        <title>Comparative genomics of Bacillaceae isolates and their secondary metabolite potential.</title>
        <authorList>
            <person name="Song L."/>
            <person name="Nielsen L.J."/>
            <person name="Mohite O."/>
            <person name="Xu X."/>
            <person name="Weber T."/>
            <person name="Kovacs A.T."/>
        </authorList>
    </citation>
    <scope>NUCLEOTIDE SEQUENCE</scope>
    <source>
        <strain evidence="2">XLM17</strain>
    </source>
</reference>
<proteinExistence type="inferred from homology"/>
<dbReference type="Proteomes" id="UP001178288">
    <property type="component" value="Chromosome"/>
</dbReference>
<gene>
    <name evidence="2" type="ORF">QNH39_24325</name>
</gene>
<protein>
    <submittedName>
        <fullName evidence="2">ROK family protein</fullName>
    </submittedName>
</protein>
<name>A0AA95MM44_9BACI</name>
<dbReference type="AlphaFoldDB" id="A0AA95MM44"/>
<accession>A0AA95MM44</accession>
<comment type="similarity">
    <text evidence="1">Belongs to the ROK (NagC/XylR) family.</text>
</comment>
<evidence type="ECO:0000256" key="1">
    <source>
        <dbReference type="ARBA" id="ARBA00006479"/>
    </source>
</evidence>
<dbReference type="InterPro" id="IPR043129">
    <property type="entry name" value="ATPase_NBD"/>
</dbReference>
<dbReference type="EMBL" id="CP126114">
    <property type="protein sequence ID" value="WHY85697.1"/>
    <property type="molecule type" value="Genomic_DNA"/>
</dbReference>
<dbReference type="Gene3D" id="3.30.420.40">
    <property type="match status" value="2"/>
</dbReference>
<evidence type="ECO:0000313" key="3">
    <source>
        <dbReference type="Proteomes" id="UP001178288"/>
    </source>
</evidence>
<dbReference type="RefSeq" id="WP_066092562.1">
    <property type="nucleotide sequence ID" value="NZ_CP126114.1"/>
</dbReference>
<dbReference type="InterPro" id="IPR000600">
    <property type="entry name" value="ROK"/>
</dbReference>
<dbReference type="PANTHER" id="PTHR18964">
    <property type="entry name" value="ROK (REPRESSOR, ORF, KINASE) FAMILY"/>
    <property type="match status" value="1"/>
</dbReference>
<evidence type="ECO:0000313" key="2">
    <source>
        <dbReference type="EMBL" id="WHY85697.1"/>
    </source>
</evidence>